<reference evidence="2" key="1">
    <citation type="submission" date="2009-10" db="EMBL/GenBank/DDBJ databases">
        <title>Diversity of trophic interactions inside an arsenic-rich microbial ecosystem.</title>
        <authorList>
            <person name="Bertin P.N."/>
            <person name="Heinrich-Salmeron A."/>
            <person name="Pelletier E."/>
            <person name="Goulhen-Chollet F."/>
            <person name="Arsene-Ploetze F."/>
            <person name="Gallien S."/>
            <person name="Calteau A."/>
            <person name="Vallenet D."/>
            <person name="Casiot C."/>
            <person name="Chane-Woon-Ming B."/>
            <person name="Giloteaux L."/>
            <person name="Barakat M."/>
            <person name="Bonnefoy V."/>
            <person name="Bruneel O."/>
            <person name="Chandler M."/>
            <person name="Cleiss J."/>
            <person name="Duran R."/>
            <person name="Elbaz-Poulichet F."/>
            <person name="Fonknechten N."/>
            <person name="Lauga B."/>
            <person name="Mornico D."/>
            <person name="Ortet P."/>
            <person name="Schaeffer C."/>
            <person name="Siguier P."/>
            <person name="Alexander Thil Smith A."/>
            <person name="Van Dorsselaer A."/>
            <person name="Weissenbach J."/>
            <person name="Medigue C."/>
            <person name="Le Paslier D."/>
        </authorList>
    </citation>
    <scope>NUCLEOTIDE SEQUENCE</scope>
</reference>
<dbReference type="InterPro" id="IPR002509">
    <property type="entry name" value="NODB_dom"/>
</dbReference>
<evidence type="ECO:0000313" key="2">
    <source>
        <dbReference type="EMBL" id="CBH98116.1"/>
    </source>
</evidence>
<evidence type="ECO:0000259" key="1">
    <source>
        <dbReference type="PROSITE" id="PS51677"/>
    </source>
</evidence>
<organism evidence="2">
    <name type="scientific">mine drainage metagenome</name>
    <dbReference type="NCBI Taxonomy" id="410659"/>
    <lineage>
        <taxon>unclassified sequences</taxon>
        <taxon>metagenomes</taxon>
        <taxon>ecological metagenomes</taxon>
    </lineage>
</organism>
<dbReference type="GO" id="GO:0005975">
    <property type="term" value="P:carbohydrate metabolic process"/>
    <property type="evidence" value="ECO:0007669"/>
    <property type="project" value="InterPro"/>
</dbReference>
<comment type="caution">
    <text evidence="2">The sequence shown here is derived from an EMBL/GenBank/DDBJ whole genome shotgun (WGS) entry which is preliminary data.</text>
</comment>
<dbReference type="AlphaFoldDB" id="E6PT59"/>
<gene>
    <name evidence="2" type="ORF">CARN2_3592</name>
</gene>
<dbReference type="PROSITE" id="PS51677">
    <property type="entry name" value="NODB"/>
    <property type="match status" value="1"/>
</dbReference>
<proteinExistence type="predicted"/>
<protein>
    <submittedName>
        <fullName evidence="2">Putative deacetylase</fullName>
    </submittedName>
</protein>
<dbReference type="EMBL" id="CABM01000049">
    <property type="protein sequence ID" value="CBH98116.1"/>
    <property type="molecule type" value="Genomic_DNA"/>
</dbReference>
<dbReference type="Pfam" id="PF01522">
    <property type="entry name" value="Polysacc_deac_1"/>
    <property type="match status" value="1"/>
</dbReference>
<name>E6PT59_9ZZZZ</name>
<dbReference type="SUPFAM" id="SSF88713">
    <property type="entry name" value="Glycoside hydrolase/deacetylase"/>
    <property type="match status" value="1"/>
</dbReference>
<feature type="domain" description="NodB homology" evidence="1">
    <location>
        <begin position="2"/>
        <end position="261"/>
    </location>
</feature>
<dbReference type="InterPro" id="IPR011330">
    <property type="entry name" value="Glyco_hydro/deAcase_b/a-brl"/>
</dbReference>
<dbReference type="Gene3D" id="3.20.20.370">
    <property type="entry name" value="Glycoside hydrolase/deacetylase"/>
    <property type="match status" value="1"/>
</dbReference>
<accession>E6PT59</accession>
<sequence length="299" mass="32336">MPFLALKIDVDTLRGTREGIPTLLRLLDRHQVSATFLFSLGPDHTGRALKRVFRPGFLAKVRRTSVTSHYGIKTLLYGTLLPGPDIGRLAAEPMRAAYRAGHEVGVHTWDHILWQDHVAGKDPTWTRRQMRLAVDRFGEIFGRAPKVHGAAGWQMNDAAYALEEELGFTLASDGRGDAPFRPVVGGRALGVPQLPTTLPTLDELIGVDGITPENVAEHLLKLSLDGRDHVYTLHAELEGGQLAPVFEALLAGWSHAGLRLGSMTDYAATLTLDALPLKGVGMGTVPGRSGMLAVPVSPT</sequence>
<dbReference type="GO" id="GO:0016810">
    <property type="term" value="F:hydrolase activity, acting on carbon-nitrogen (but not peptide) bonds"/>
    <property type="evidence" value="ECO:0007669"/>
    <property type="project" value="InterPro"/>
</dbReference>